<dbReference type="InterPro" id="IPR006139">
    <property type="entry name" value="D-isomer_2_OHA_DH_cat_dom"/>
</dbReference>
<keyword evidence="3" id="KW-0732">Signal</keyword>
<dbReference type="Proteomes" id="UP000324832">
    <property type="component" value="Unassembled WGS sequence"/>
</dbReference>
<protein>
    <recommendedName>
        <fullName evidence="8">D-isomer specific 2-hydroxyacid dehydrogenase NAD-binding domain-containing protein</fullName>
    </recommendedName>
</protein>
<feature type="domain" description="D-isomer specific 2-hydroxyacid dehydrogenase NAD-binding" evidence="5">
    <location>
        <begin position="146"/>
        <end position="218"/>
    </location>
</feature>
<keyword evidence="7" id="KW-1185">Reference proteome</keyword>
<dbReference type="SUPFAM" id="SSF51735">
    <property type="entry name" value="NAD(P)-binding Rossmann-fold domains"/>
    <property type="match status" value="1"/>
</dbReference>
<evidence type="ECO:0008006" key="8">
    <source>
        <dbReference type="Google" id="ProtNLM"/>
    </source>
</evidence>
<proteinExistence type="inferred from homology"/>
<evidence type="ECO:0000256" key="3">
    <source>
        <dbReference type="SAM" id="SignalP"/>
    </source>
</evidence>
<dbReference type="GO" id="GO:0030267">
    <property type="term" value="F:glyoxylate reductase (NADPH) activity"/>
    <property type="evidence" value="ECO:0007669"/>
    <property type="project" value="TreeGrafter"/>
</dbReference>
<evidence type="ECO:0000313" key="6">
    <source>
        <dbReference type="EMBL" id="VVC88591.1"/>
    </source>
</evidence>
<evidence type="ECO:0000256" key="1">
    <source>
        <dbReference type="ARBA" id="ARBA00023002"/>
    </source>
</evidence>
<accession>A0A5E4PUM2</accession>
<dbReference type="PANTHER" id="PTHR10996">
    <property type="entry name" value="2-HYDROXYACID DEHYDROGENASE-RELATED"/>
    <property type="match status" value="1"/>
</dbReference>
<evidence type="ECO:0000256" key="2">
    <source>
        <dbReference type="RuleBase" id="RU003719"/>
    </source>
</evidence>
<evidence type="ECO:0000313" key="7">
    <source>
        <dbReference type="Proteomes" id="UP000324832"/>
    </source>
</evidence>
<gene>
    <name evidence="6" type="ORF">LSINAPIS_LOCUS1928</name>
</gene>
<dbReference type="InterPro" id="IPR050223">
    <property type="entry name" value="D-isomer_2-hydroxyacid_DH"/>
</dbReference>
<evidence type="ECO:0000259" key="5">
    <source>
        <dbReference type="Pfam" id="PF02826"/>
    </source>
</evidence>
<dbReference type="GO" id="GO:0008465">
    <property type="term" value="F:hydroxypyruvate reductase (NADH) activity"/>
    <property type="evidence" value="ECO:0007669"/>
    <property type="project" value="TreeGrafter"/>
</dbReference>
<keyword evidence="1 2" id="KW-0560">Oxidoreductase</keyword>
<name>A0A5E4PUM2_9NEOP</name>
<feature type="domain" description="D-isomer specific 2-hydroxyacid dehydrogenase catalytic" evidence="4">
    <location>
        <begin position="41"/>
        <end position="299"/>
    </location>
</feature>
<reference evidence="6 7" key="1">
    <citation type="submission" date="2017-07" db="EMBL/GenBank/DDBJ databases">
        <authorList>
            <person name="Talla V."/>
            <person name="Backstrom N."/>
        </authorList>
    </citation>
    <scope>NUCLEOTIDE SEQUENCE [LARGE SCALE GENOMIC DNA]</scope>
</reference>
<feature type="signal peptide" evidence="3">
    <location>
        <begin position="1"/>
        <end position="23"/>
    </location>
</feature>
<dbReference type="PANTHER" id="PTHR10996:SF119">
    <property type="entry name" value="FI03731P-RELATED"/>
    <property type="match status" value="1"/>
</dbReference>
<dbReference type="InterPro" id="IPR036291">
    <property type="entry name" value="NAD(P)-bd_dom_sf"/>
</dbReference>
<organism evidence="6 7">
    <name type="scientific">Leptidea sinapis</name>
    <dbReference type="NCBI Taxonomy" id="189913"/>
    <lineage>
        <taxon>Eukaryota</taxon>
        <taxon>Metazoa</taxon>
        <taxon>Ecdysozoa</taxon>
        <taxon>Arthropoda</taxon>
        <taxon>Hexapoda</taxon>
        <taxon>Insecta</taxon>
        <taxon>Pterygota</taxon>
        <taxon>Neoptera</taxon>
        <taxon>Endopterygota</taxon>
        <taxon>Lepidoptera</taxon>
        <taxon>Glossata</taxon>
        <taxon>Ditrysia</taxon>
        <taxon>Papilionoidea</taxon>
        <taxon>Pieridae</taxon>
        <taxon>Dismorphiinae</taxon>
        <taxon>Leptidea</taxon>
    </lineage>
</organism>
<feature type="domain" description="D-isomer specific 2-hydroxyacid dehydrogenase NAD-binding" evidence="5">
    <location>
        <begin position="221"/>
        <end position="268"/>
    </location>
</feature>
<dbReference type="AlphaFoldDB" id="A0A5E4PUM2"/>
<evidence type="ECO:0000259" key="4">
    <source>
        <dbReference type="Pfam" id="PF00389"/>
    </source>
</evidence>
<dbReference type="EMBL" id="FZQP02000360">
    <property type="protein sequence ID" value="VVC88591.1"/>
    <property type="molecule type" value="Genomic_DNA"/>
</dbReference>
<sequence length="301" mass="33016">MNISTFIYVFTLVFTLWLPVIDALSTNMTKNLKVLVSSNDFPDSAVALLEEHFTVLKSRYINFGEEGLNENKQELLNLIPGCSALIWVSHHQITKELLDKAGPQLKIVSTASAGYNNCNLPELKARGIKLTNTPDVLSAAVGEIAVSLMIAAARRFTENLDQVRRGEWEIGFQKVLGQDLRGSTVGIVGFGGIGQATAKRLAGFEVGKFIYTGHNEKPQDLINQDDLYDALKNNQIYAAGLDVTTPEPLPKDHKLFTLSNLFVLPHIGSATVRTRNDMAILAANNVINALYGKPLLTPVRL</sequence>
<dbReference type="SUPFAM" id="SSF52283">
    <property type="entry name" value="Formate/glycerate dehydrogenase catalytic domain-like"/>
    <property type="match status" value="1"/>
</dbReference>
<dbReference type="Pfam" id="PF00389">
    <property type="entry name" value="2-Hacid_dh"/>
    <property type="match status" value="1"/>
</dbReference>
<comment type="similarity">
    <text evidence="2">Belongs to the D-isomer specific 2-hydroxyacid dehydrogenase family.</text>
</comment>
<feature type="chain" id="PRO_5022944799" description="D-isomer specific 2-hydroxyacid dehydrogenase NAD-binding domain-containing protein" evidence="3">
    <location>
        <begin position="24"/>
        <end position="301"/>
    </location>
</feature>
<dbReference type="InterPro" id="IPR006140">
    <property type="entry name" value="D-isomer_DH_NAD-bd"/>
</dbReference>
<dbReference type="Pfam" id="PF02826">
    <property type="entry name" value="2-Hacid_dh_C"/>
    <property type="match status" value="2"/>
</dbReference>
<dbReference type="Gene3D" id="3.40.50.720">
    <property type="entry name" value="NAD(P)-binding Rossmann-like Domain"/>
    <property type="match status" value="4"/>
</dbReference>
<dbReference type="GO" id="GO:0051287">
    <property type="term" value="F:NAD binding"/>
    <property type="evidence" value="ECO:0007669"/>
    <property type="project" value="InterPro"/>
</dbReference>
<dbReference type="GO" id="GO:0005829">
    <property type="term" value="C:cytosol"/>
    <property type="evidence" value="ECO:0007669"/>
    <property type="project" value="TreeGrafter"/>
</dbReference>